<dbReference type="HOGENOM" id="CLU_110369_2_0_1"/>
<dbReference type="GO" id="GO:0000398">
    <property type="term" value="P:mRNA splicing, via spliceosome"/>
    <property type="evidence" value="ECO:0007669"/>
    <property type="project" value="InterPro"/>
</dbReference>
<dbReference type="KEGG" id="cme:CYME_CMS014C"/>
<organism evidence="3 4">
    <name type="scientific">Cyanidioschyzon merolae (strain NIES-3377 / 10D)</name>
    <name type="common">Unicellular red alga</name>
    <dbReference type="NCBI Taxonomy" id="280699"/>
    <lineage>
        <taxon>Eukaryota</taxon>
        <taxon>Rhodophyta</taxon>
        <taxon>Bangiophyceae</taxon>
        <taxon>Cyanidiales</taxon>
        <taxon>Cyanidiaceae</taxon>
        <taxon>Cyanidioschyzon</taxon>
    </lineage>
</organism>
<dbReference type="Pfam" id="PF03660">
    <property type="entry name" value="PHF5"/>
    <property type="match status" value="1"/>
</dbReference>
<dbReference type="EMBL" id="AP006501">
    <property type="protein sequence ID" value="BAM82667.1"/>
    <property type="molecule type" value="Genomic_DNA"/>
</dbReference>
<dbReference type="InterPro" id="IPR005345">
    <property type="entry name" value="PHF5"/>
</dbReference>
<name>M1VH86_CYAM1</name>
<evidence type="ECO:0000313" key="3">
    <source>
        <dbReference type="EMBL" id="BAM82667.1"/>
    </source>
</evidence>
<dbReference type="RefSeq" id="XP_005538703.1">
    <property type="nucleotide sequence ID" value="XM_005538646.1"/>
</dbReference>
<protein>
    <submittedName>
        <fullName evidence="3">Uncharacterized protein</fullName>
    </submittedName>
</protein>
<evidence type="ECO:0000313" key="4">
    <source>
        <dbReference type="Proteomes" id="UP000007014"/>
    </source>
</evidence>
<reference evidence="3 4" key="2">
    <citation type="journal article" date="2007" name="BMC Biol.">
        <title>A 100%-complete sequence reveals unusually simple genomic features in the hot-spring red alga Cyanidioschyzon merolae.</title>
        <authorList>
            <person name="Nozaki H."/>
            <person name="Takano H."/>
            <person name="Misumi O."/>
            <person name="Terasawa K."/>
            <person name="Matsuzaki M."/>
            <person name="Maruyama S."/>
            <person name="Nishida K."/>
            <person name="Yagisawa F."/>
            <person name="Yoshida Y."/>
            <person name="Fujiwara T."/>
            <person name="Takio S."/>
            <person name="Tamura K."/>
            <person name="Chung S.J."/>
            <person name="Nakamura S."/>
            <person name="Kuroiwa H."/>
            <person name="Tanaka K."/>
            <person name="Sato N."/>
            <person name="Kuroiwa T."/>
        </authorList>
    </citation>
    <scope>NUCLEOTIDE SEQUENCE [LARGE SCALE GENOMIC DNA]</scope>
    <source>
        <strain evidence="3 4">10D</strain>
    </source>
</reference>
<proteinExistence type="inferred from homology"/>
<dbReference type="GeneID" id="16997286"/>
<evidence type="ECO:0000256" key="2">
    <source>
        <dbReference type="SAM" id="MobiDB-lite"/>
    </source>
</evidence>
<dbReference type="OMA" id="AYYCWEC"/>
<feature type="region of interest" description="Disordered" evidence="2">
    <location>
        <begin position="104"/>
        <end position="130"/>
    </location>
</feature>
<reference evidence="3 4" key="1">
    <citation type="journal article" date="2004" name="Nature">
        <title>Genome sequence of the ultrasmall unicellular red alga Cyanidioschyzon merolae 10D.</title>
        <authorList>
            <person name="Matsuzaki M."/>
            <person name="Misumi O."/>
            <person name="Shin-i T."/>
            <person name="Maruyama S."/>
            <person name="Takahara M."/>
            <person name="Miyagishima S."/>
            <person name="Mori T."/>
            <person name="Nishida K."/>
            <person name="Yagisawa F."/>
            <person name="Nishida K."/>
            <person name="Yoshida Y."/>
            <person name="Nishimura Y."/>
            <person name="Nakao S."/>
            <person name="Kobayashi T."/>
            <person name="Momoyama Y."/>
            <person name="Higashiyama T."/>
            <person name="Minoda A."/>
            <person name="Sano M."/>
            <person name="Nomoto H."/>
            <person name="Oishi K."/>
            <person name="Hayashi H."/>
            <person name="Ohta F."/>
            <person name="Nishizaka S."/>
            <person name="Haga S."/>
            <person name="Miura S."/>
            <person name="Morishita T."/>
            <person name="Kabeya Y."/>
            <person name="Terasawa K."/>
            <person name="Suzuki Y."/>
            <person name="Ishii Y."/>
            <person name="Asakawa S."/>
            <person name="Takano H."/>
            <person name="Ohta N."/>
            <person name="Kuroiwa H."/>
            <person name="Tanaka K."/>
            <person name="Shimizu N."/>
            <person name="Sugano S."/>
            <person name="Sato N."/>
            <person name="Nozaki H."/>
            <person name="Ogasawara N."/>
            <person name="Kohara Y."/>
            <person name="Kuroiwa T."/>
        </authorList>
    </citation>
    <scope>NUCLEOTIDE SEQUENCE [LARGE SCALE GENOMIC DNA]</scope>
    <source>
        <strain evidence="3 4">10D</strain>
    </source>
</reference>
<comment type="similarity">
    <text evidence="1">Belongs to the PHF5 family.</text>
</comment>
<keyword evidence="4" id="KW-1185">Reference proteome</keyword>
<dbReference type="AlphaFoldDB" id="M1VH86"/>
<dbReference type="PANTHER" id="PTHR13120">
    <property type="entry name" value="PHD FINGER-LIKE DOMAIN-CONTAINING PROTEIN 5A"/>
    <property type="match status" value="1"/>
</dbReference>
<sequence>MSLKHTGAQCGRTQGSEVGLLCARCDGQCVTCEAVHALFEPARICADCALLLVEQPQRRGETPRCCRCNAPGAKYQAMFCRECVLLLKSRNGCPRNVAVLENRSGSAHRRLQRPQATGGIQHSAARAGDL</sequence>
<dbReference type="OrthoDB" id="10248186at2759"/>
<evidence type="ECO:0000256" key="1">
    <source>
        <dbReference type="ARBA" id="ARBA00008626"/>
    </source>
</evidence>
<gene>
    <name evidence="3" type="ORF">CYME_CMS014C</name>
</gene>
<dbReference type="STRING" id="280699.M1VH86"/>
<dbReference type="Gramene" id="CMS014CT">
    <property type="protein sequence ID" value="CMS014CT"/>
    <property type="gene ID" value="CMS014C"/>
</dbReference>
<accession>M1VH86</accession>
<dbReference type="Proteomes" id="UP000007014">
    <property type="component" value="Chromosome 19"/>
</dbReference>